<accession>A0A329S916</accession>
<protein>
    <submittedName>
        <fullName evidence="5">Uncharacterized protein</fullName>
    </submittedName>
</protein>
<dbReference type="Proteomes" id="UP000736787">
    <property type="component" value="Unassembled WGS sequence"/>
</dbReference>
<reference evidence="4" key="2">
    <citation type="submission" date="2018-05" db="EMBL/GenBank/DDBJ databases">
        <title>Effector identification in a new, highly contiguous assembly of the strawberry crown rot pathogen Phytophthora cactorum.</title>
        <authorList>
            <person name="Armitage A.D."/>
            <person name="Nellist C.F."/>
            <person name="Bates H."/>
            <person name="Vickerstaff R.J."/>
            <person name="Harrison R.J."/>
        </authorList>
    </citation>
    <scope>NUCLEOTIDE SEQUENCE</scope>
    <source>
        <strain evidence="2">4032</strain>
        <strain evidence="3">4040</strain>
        <strain evidence="4">P421</strain>
    </source>
</reference>
<evidence type="ECO:0000313" key="2">
    <source>
        <dbReference type="EMBL" id="KAG2918256.1"/>
    </source>
</evidence>
<dbReference type="Proteomes" id="UP000251314">
    <property type="component" value="Unassembled WGS sequence"/>
</dbReference>
<feature type="compositionally biased region" description="Basic and acidic residues" evidence="1">
    <location>
        <begin position="44"/>
        <end position="57"/>
    </location>
</feature>
<comment type="caution">
    <text evidence="5">The sequence shown here is derived from an EMBL/GenBank/DDBJ whole genome shotgun (WGS) entry which is preliminary data.</text>
</comment>
<evidence type="ECO:0000313" key="5">
    <source>
        <dbReference type="EMBL" id="RAW33265.1"/>
    </source>
</evidence>
<dbReference type="EMBL" id="RCMK01000620">
    <property type="protein sequence ID" value="KAG2918742.1"/>
    <property type="molecule type" value="Genomic_DNA"/>
</dbReference>
<dbReference type="EMBL" id="RCMI01000312">
    <property type="protein sequence ID" value="KAG2918256.1"/>
    <property type="molecule type" value="Genomic_DNA"/>
</dbReference>
<proteinExistence type="predicted"/>
<dbReference type="Proteomes" id="UP000774804">
    <property type="component" value="Unassembled WGS sequence"/>
</dbReference>
<dbReference type="EMBL" id="RCMV01000297">
    <property type="protein sequence ID" value="KAG3219756.1"/>
    <property type="molecule type" value="Genomic_DNA"/>
</dbReference>
<sequence length="128" mass="13789">MTDLLDDVEDSCASGQVGERGIRMADLINPATRKGEAEEAGVAEVRDVEAAPGRDKASVSAPEVATRDPRLTQEEQEEIETDGVVTPGASPKDTFELDSERFAEEQARTPWMRAMKAFLEAGALALDP</sequence>
<dbReference type="AlphaFoldDB" id="A0A329S916"/>
<name>A0A329S916_9STRA</name>
<evidence type="ECO:0000313" key="3">
    <source>
        <dbReference type="EMBL" id="KAG2918742.1"/>
    </source>
</evidence>
<keyword evidence="6" id="KW-1185">Reference proteome</keyword>
<gene>
    <name evidence="5" type="ORF">PC110_g10398</name>
    <name evidence="2" type="ORF">PC115_g10506</name>
    <name evidence="3" type="ORF">PC117_g16969</name>
    <name evidence="4" type="ORF">PC129_g9470</name>
</gene>
<feature type="region of interest" description="Disordered" evidence="1">
    <location>
        <begin position="31"/>
        <end position="99"/>
    </location>
</feature>
<feature type="compositionally biased region" description="Acidic residues" evidence="1">
    <location>
        <begin position="1"/>
        <end position="10"/>
    </location>
</feature>
<dbReference type="OrthoDB" id="127920at2759"/>
<evidence type="ECO:0000313" key="4">
    <source>
        <dbReference type="EMBL" id="KAG3219756.1"/>
    </source>
</evidence>
<reference evidence="5 6" key="1">
    <citation type="submission" date="2018-01" db="EMBL/GenBank/DDBJ databases">
        <title>Draft genome of the strawberry crown rot pathogen Phytophthora cactorum.</title>
        <authorList>
            <person name="Armitage A.D."/>
            <person name="Lysoe E."/>
            <person name="Nellist C.F."/>
            <person name="Harrison R.J."/>
            <person name="Brurberg M.B."/>
        </authorList>
    </citation>
    <scope>NUCLEOTIDE SEQUENCE [LARGE SCALE GENOMIC DNA]</scope>
    <source>
        <strain evidence="5 6">10300</strain>
    </source>
</reference>
<dbReference type="VEuPathDB" id="FungiDB:PC110_g10398"/>
<evidence type="ECO:0000256" key="1">
    <source>
        <dbReference type="SAM" id="MobiDB-lite"/>
    </source>
</evidence>
<feature type="region of interest" description="Disordered" evidence="1">
    <location>
        <begin position="1"/>
        <end position="20"/>
    </location>
</feature>
<organism evidence="5 6">
    <name type="scientific">Phytophthora cactorum</name>
    <dbReference type="NCBI Taxonomy" id="29920"/>
    <lineage>
        <taxon>Eukaryota</taxon>
        <taxon>Sar</taxon>
        <taxon>Stramenopiles</taxon>
        <taxon>Oomycota</taxon>
        <taxon>Peronosporomycetes</taxon>
        <taxon>Peronosporales</taxon>
        <taxon>Peronosporaceae</taxon>
        <taxon>Phytophthora</taxon>
    </lineage>
</organism>
<evidence type="ECO:0000313" key="6">
    <source>
        <dbReference type="Proteomes" id="UP000251314"/>
    </source>
</evidence>
<dbReference type="Proteomes" id="UP000760860">
    <property type="component" value="Unassembled WGS sequence"/>
</dbReference>
<dbReference type="EMBL" id="MJFZ01000243">
    <property type="protein sequence ID" value="RAW33265.1"/>
    <property type="molecule type" value="Genomic_DNA"/>
</dbReference>